<evidence type="ECO:0000256" key="2">
    <source>
        <dbReference type="ARBA" id="ARBA00022692"/>
    </source>
</evidence>
<feature type="transmembrane region" description="Helical" evidence="7">
    <location>
        <begin position="103"/>
        <end position="133"/>
    </location>
</feature>
<evidence type="ECO:0000313" key="9">
    <source>
        <dbReference type="EMBL" id="RMX99425.1"/>
    </source>
</evidence>
<dbReference type="GO" id="GO:0016020">
    <property type="term" value="C:membrane"/>
    <property type="evidence" value="ECO:0007669"/>
    <property type="project" value="UniProtKB-SubCell"/>
</dbReference>
<sequence length="445" mass="48715">MSFGLHISQSDLDIVSERVHRTTIATGCFLASAWISVGLRFGVRGIMIRCLGWDDWLILVTIVGSSENHVSFTFYCAFVILSENLALNLVLGKADLTEIPALVNYFLAAITTYILTTVIFKAALGLFYLRIVISRRLQFVVYVTMAISMTYGIAYLFFTLFQCGEPRDLVGKRIGGECVSNAALLGVGLSEGAVNATADWTLALLPIIPLRKANMPRPAKLSASFVILAGAAGSVCSVVRLPFITDYSPGSDFLLKSSRFTLWSVAECGICITAASLATLRPLFRTCLEGARETLSRSGHSRQKNTGTSQSTSGRYDQMHDDPLSLSGLELQPRAQAVITGGTDHWQDQQHAKLWKPRSYRLSAARRPHLTAGDEPHRPITEPSIVTLDEPSTHQEGPAKGAPSVSSHAKREPFDRDMIQASTSRSTRDSTPEDNDLREKSFLDV</sequence>
<evidence type="ECO:0000256" key="4">
    <source>
        <dbReference type="ARBA" id="ARBA00023136"/>
    </source>
</evidence>
<gene>
    <name evidence="10" type="ORF">D0866_02720</name>
    <name evidence="9" type="ORF">D0868_09556</name>
</gene>
<keyword evidence="3 7" id="KW-1133">Transmembrane helix</keyword>
<evidence type="ECO:0000256" key="3">
    <source>
        <dbReference type="ARBA" id="ARBA00022989"/>
    </source>
</evidence>
<organism evidence="9 12">
    <name type="scientific">Hortaea werneckii</name>
    <name type="common">Black yeast</name>
    <name type="synonym">Cladosporium werneckii</name>
    <dbReference type="NCBI Taxonomy" id="91943"/>
    <lineage>
        <taxon>Eukaryota</taxon>
        <taxon>Fungi</taxon>
        <taxon>Dikarya</taxon>
        <taxon>Ascomycota</taxon>
        <taxon>Pezizomycotina</taxon>
        <taxon>Dothideomycetes</taxon>
        <taxon>Dothideomycetidae</taxon>
        <taxon>Mycosphaerellales</taxon>
        <taxon>Teratosphaeriaceae</taxon>
        <taxon>Hortaea</taxon>
    </lineage>
</organism>
<evidence type="ECO:0000256" key="5">
    <source>
        <dbReference type="ARBA" id="ARBA00038359"/>
    </source>
</evidence>
<feature type="compositionally biased region" description="Polar residues" evidence="6">
    <location>
        <begin position="304"/>
        <end position="315"/>
    </location>
</feature>
<feature type="region of interest" description="Disordered" evidence="6">
    <location>
        <begin position="389"/>
        <end position="445"/>
    </location>
</feature>
<feature type="region of interest" description="Disordered" evidence="6">
    <location>
        <begin position="295"/>
        <end position="325"/>
    </location>
</feature>
<evidence type="ECO:0000256" key="6">
    <source>
        <dbReference type="SAM" id="MobiDB-lite"/>
    </source>
</evidence>
<keyword evidence="4 7" id="KW-0472">Membrane</keyword>
<comment type="similarity">
    <text evidence="5">Belongs to the SAT4 family.</text>
</comment>
<feature type="compositionally biased region" description="Basic and acidic residues" evidence="6">
    <location>
        <begin position="426"/>
        <end position="445"/>
    </location>
</feature>
<dbReference type="VEuPathDB" id="FungiDB:BTJ68_06003"/>
<feature type="compositionally biased region" description="Basic and acidic residues" evidence="6">
    <location>
        <begin position="409"/>
        <end position="418"/>
    </location>
</feature>
<keyword evidence="2 7" id="KW-0812">Transmembrane</keyword>
<feature type="transmembrane region" description="Helical" evidence="7">
    <location>
        <begin position="20"/>
        <end position="39"/>
    </location>
</feature>
<dbReference type="Proteomes" id="UP000282582">
    <property type="component" value="Unassembled WGS sequence"/>
</dbReference>
<feature type="transmembrane region" description="Helical" evidence="7">
    <location>
        <begin position="72"/>
        <end position="91"/>
    </location>
</feature>
<dbReference type="AlphaFoldDB" id="A0A3M6Y8S1"/>
<dbReference type="InterPro" id="IPR049326">
    <property type="entry name" value="Rhodopsin_dom_fungi"/>
</dbReference>
<evidence type="ECO:0000256" key="7">
    <source>
        <dbReference type="SAM" id="Phobius"/>
    </source>
</evidence>
<dbReference type="PANTHER" id="PTHR33048">
    <property type="entry name" value="PTH11-LIKE INTEGRAL MEMBRANE PROTEIN (AFU_ORTHOLOGUE AFUA_5G11245)"/>
    <property type="match status" value="1"/>
</dbReference>
<name>A0A3M6Y8S1_HORWE</name>
<dbReference type="Proteomes" id="UP000276864">
    <property type="component" value="Unassembled WGS sequence"/>
</dbReference>
<evidence type="ECO:0000313" key="12">
    <source>
        <dbReference type="Proteomes" id="UP000282582"/>
    </source>
</evidence>
<dbReference type="EMBL" id="QWIK01000921">
    <property type="protein sequence ID" value="RMX99425.1"/>
    <property type="molecule type" value="Genomic_DNA"/>
</dbReference>
<evidence type="ECO:0000313" key="10">
    <source>
        <dbReference type="EMBL" id="RMY38262.1"/>
    </source>
</evidence>
<comment type="caution">
    <text evidence="9">The sequence shown here is derived from an EMBL/GenBank/DDBJ whole genome shotgun (WGS) entry which is preliminary data.</text>
</comment>
<accession>A0A3M6Y8S1</accession>
<feature type="transmembrane region" description="Helical" evidence="7">
    <location>
        <begin position="139"/>
        <end position="158"/>
    </location>
</feature>
<dbReference type="PANTHER" id="PTHR33048:SF96">
    <property type="entry name" value="INTEGRAL MEMBRANE PROTEIN"/>
    <property type="match status" value="1"/>
</dbReference>
<comment type="subcellular location">
    <subcellularLocation>
        <location evidence="1">Membrane</location>
        <topology evidence="1">Multi-pass membrane protein</topology>
    </subcellularLocation>
</comment>
<protein>
    <recommendedName>
        <fullName evidence="8">Rhodopsin domain-containing protein</fullName>
    </recommendedName>
</protein>
<evidence type="ECO:0000259" key="8">
    <source>
        <dbReference type="Pfam" id="PF20684"/>
    </source>
</evidence>
<dbReference type="EMBL" id="QWIM01000183">
    <property type="protein sequence ID" value="RMY38262.1"/>
    <property type="molecule type" value="Genomic_DNA"/>
</dbReference>
<reference evidence="11 12" key="1">
    <citation type="journal article" date="2018" name="BMC Genomics">
        <title>Genomic evidence for intraspecific hybridization in a clonal and extremely halotolerant yeast.</title>
        <authorList>
            <person name="Gostincar C."/>
            <person name="Stajich J.E."/>
            <person name="Zupancic J."/>
            <person name="Zalar P."/>
            <person name="Gunde-Cimerman N."/>
        </authorList>
    </citation>
    <scope>NUCLEOTIDE SEQUENCE [LARGE SCALE GENOMIC DNA]</scope>
    <source>
        <strain evidence="10 11">EXF-6651</strain>
        <strain evidence="9 12">EXF-6654</strain>
    </source>
</reference>
<evidence type="ECO:0000256" key="1">
    <source>
        <dbReference type="ARBA" id="ARBA00004141"/>
    </source>
</evidence>
<dbReference type="Pfam" id="PF20684">
    <property type="entry name" value="Fung_rhodopsin"/>
    <property type="match status" value="1"/>
</dbReference>
<evidence type="ECO:0000313" key="11">
    <source>
        <dbReference type="Proteomes" id="UP000276864"/>
    </source>
</evidence>
<proteinExistence type="inferred from homology"/>
<feature type="domain" description="Rhodopsin" evidence="8">
    <location>
        <begin position="39"/>
        <end position="285"/>
    </location>
</feature>
<dbReference type="InterPro" id="IPR052337">
    <property type="entry name" value="SAT4-like"/>
</dbReference>